<dbReference type="CDD" id="cd07253">
    <property type="entry name" value="GLOD5"/>
    <property type="match status" value="1"/>
</dbReference>
<dbReference type="EMBL" id="JAZHBM010000001">
    <property type="protein sequence ID" value="MEF3081623.1"/>
    <property type="molecule type" value="Genomic_DNA"/>
</dbReference>
<dbReference type="InterPro" id="IPR029068">
    <property type="entry name" value="Glyas_Bleomycin-R_OHBP_Dase"/>
</dbReference>
<accession>A0ABU7WDQ5</accession>
<evidence type="ECO:0000313" key="3">
    <source>
        <dbReference type="Proteomes" id="UP001358324"/>
    </source>
</evidence>
<gene>
    <name evidence="2" type="ORF">V3391_05280</name>
</gene>
<proteinExistence type="predicted"/>
<dbReference type="Proteomes" id="UP001358324">
    <property type="component" value="Unassembled WGS sequence"/>
</dbReference>
<protein>
    <submittedName>
        <fullName evidence="2">VOC family protein</fullName>
    </submittedName>
</protein>
<dbReference type="InterPro" id="IPR004360">
    <property type="entry name" value="Glyas_Fos-R_dOase_dom"/>
</dbReference>
<dbReference type="PROSITE" id="PS51819">
    <property type="entry name" value="VOC"/>
    <property type="match status" value="1"/>
</dbReference>
<dbReference type="PANTHER" id="PTHR21366">
    <property type="entry name" value="GLYOXALASE FAMILY PROTEIN"/>
    <property type="match status" value="1"/>
</dbReference>
<dbReference type="PANTHER" id="PTHR21366:SF14">
    <property type="entry name" value="GLYOXALASE DOMAIN-CONTAINING PROTEIN 5"/>
    <property type="match status" value="1"/>
</dbReference>
<evidence type="ECO:0000313" key="2">
    <source>
        <dbReference type="EMBL" id="MEF3081623.1"/>
    </source>
</evidence>
<dbReference type="InterPro" id="IPR037523">
    <property type="entry name" value="VOC_core"/>
</dbReference>
<organism evidence="2 3">
    <name type="scientific">Luteimonas flava</name>
    <dbReference type="NCBI Taxonomy" id="3115822"/>
    <lineage>
        <taxon>Bacteria</taxon>
        <taxon>Pseudomonadati</taxon>
        <taxon>Pseudomonadota</taxon>
        <taxon>Gammaproteobacteria</taxon>
        <taxon>Lysobacterales</taxon>
        <taxon>Lysobacteraceae</taxon>
        <taxon>Luteimonas</taxon>
    </lineage>
</organism>
<dbReference type="Gene3D" id="3.10.180.10">
    <property type="entry name" value="2,3-Dihydroxybiphenyl 1,2-Dioxygenase, domain 1"/>
    <property type="match status" value="1"/>
</dbReference>
<comment type="caution">
    <text evidence="2">The sequence shown here is derived from an EMBL/GenBank/DDBJ whole genome shotgun (WGS) entry which is preliminary data.</text>
</comment>
<name>A0ABU7WDQ5_9GAMM</name>
<dbReference type="Pfam" id="PF00903">
    <property type="entry name" value="Glyoxalase"/>
    <property type="match status" value="1"/>
</dbReference>
<dbReference type="SUPFAM" id="SSF54593">
    <property type="entry name" value="Glyoxalase/Bleomycin resistance protein/Dihydroxybiphenyl dioxygenase"/>
    <property type="match status" value="1"/>
</dbReference>
<sequence length="126" mass="13555">MRINALDHLVLTVADIDATCRFYNRVFGMQVVSFGAGRRALAFGAQKINLHQAGHEFEPKALRATPGSADLCLLTATPLDRVQAELHAAGVHIEDGPVPRTGATGPILSVYVRDPDGNLIEIANRI</sequence>
<feature type="domain" description="VOC" evidence="1">
    <location>
        <begin position="5"/>
        <end position="125"/>
    </location>
</feature>
<keyword evidence="3" id="KW-1185">Reference proteome</keyword>
<dbReference type="RefSeq" id="WP_332077355.1">
    <property type="nucleotide sequence ID" value="NZ_JAZHBM010000001.1"/>
</dbReference>
<dbReference type="InterPro" id="IPR050383">
    <property type="entry name" value="GlyoxalaseI/FosfomycinResist"/>
</dbReference>
<evidence type="ECO:0000259" key="1">
    <source>
        <dbReference type="PROSITE" id="PS51819"/>
    </source>
</evidence>
<reference evidence="2 3" key="1">
    <citation type="submission" date="2024-01" db="EMBL/GenBank/DDBJ databases">
        <title>Novel species of the genus Luteimonas isolated from rivers.</title>
        <authorList>
            <person name="Lu H."/>
        </authorList>
    </citation>
    <scope>NUCLEOTIDE SEQUENCE [LARGE SCALE GENOMIC DNA]</scope>
    <source>
        <strain evidence="2 3">SMYT11W</strain>
    </source>
</reference>